<protein>
    <submittedName>
        <fullName evidence="2">LLM class flavin-dependent oxidoreductase</fullName>
    </submittedName>
</protein>
<dbReference type="SUPFAM" id="SSF51679">
    <property type="entry name" value="Bacterial luciferase-like"/>
    <property type="match status" value="1"/>
</dbReference>
<proteinExistence type="predicted"/>
<feature type="domain" description="Luciferase-like" evidence="1">
    <location>
        <begin position="17"/>
        <end position="306"/>
    </location>
</feature>
<dbReference type="CDD" id="cd01097">
    <property type="entry name" value="Tetrahydromethanopterin_reductase"/>
    <property type="match status" value="1"/>
</dbReference>
<dbReference type="EMBL" id="CP098502">
    <property type="protein sequence ID" value="UTI66150.1"/>
    <property type="molecule type" value="Genomic_DNA"/>
</dbReference>
<reference evidence="2 3" key="1">
    <citation type="submission" date="2022-06" db="EMBL/GenBank/DDBJ databases">
        <title>Paraconexibacter antarcticus.</title>
        <authorList>
            <person name="Kim C.S."/>
        </authorList>
    </citation>
    <scope>NUCLEOTIDE SEQUENCE [LARGE SCALE GENOMIC DNA]</scope>
    <source>
        <strain evidence="2 3">02-257</strain>
    </source>
</reference>
<sequence length="343" mass="37429">MSERRVDAPSLLINGGGGLADIAESARLAEEAGFASAWTTEFYDRSATISLAAMAAATTKITLGTAIAYAFGRTPLVWAAEARDLDELTGKRLILGLGTGTRRMQQDWHGLDGEHPAPRMEELVPLLRRLLRLHEGPIAHDGRFYRLHVSPTVPVGPPPRTDLPIYLAGVNPRMIQAAGTVGDGLVGHPLFTPEYVRDVARPALRIGAERRGREHAVPIAGYLTCSVNEDRDAAREAARVVVAFNSTVKTYRVIHRHHGWEDHAERIRERWVGGDFAAAVRAVPDEMLDAIALAGTAEEVRERYAERWAGVYEHTLLWPPAFGGMDAVRAVVGAFSDDARPSS</sequence>
<evidence type="ECO:0000313" key="2">
    <source>
        <dbReference type="EMBL" id="UTI66150.1"/>
    </source>
</evidence>
<dbReference type="Pfam" id="PF00296">
    <property type="entry name" value="Bac_luciferase"/>
    <property type="match status" value="1"/>
</dbReference>
<organism evidence="2 3">
    <name type="scientific">Paraconexibacter antarcticus</name>
    <dbReference type="NCBI Taxonomy" id="2949664"/>
    <lineage>
        <taxon>Bacteria</taxon>
        <taxon>Bacillati</taxon>
        <taxon>Actinomycetota</taxon>
        <taxon>Thermoleophilia</taxon>
        <taxon>Solirubrobacterales</taxon>
        <taxon>Paraconexibacteraceae</taxon>
        <taxon>Paraconexibacter</taxon>
    </lineage>
</organism>
<evidence type="ECO:0000313" key="3">
    <source>
        <dbReference type="Proteomes" id="UP001056035"/>
    </source>
</evidence>
<dbReference type="InterPro" id="IPR050564">
    <property type="entry name" value="F420-G6PD/mer"/>
</dbReference>
<dbReference type="Gene3D" id="3.20.20.30">
    <property type="entry name" value="Luciferase-like domain"/>
    <property type="match status" value="1"/>
</dbReference>
<dbReference type="InterPro" id="IPR011251">
    <property type="entry name" value="Luciferase-like_dom"/>
</dbReference>
<evidence type="ECO:0000259" key="1">
    <source>
        <dbReference type="Pfam" id="PF00296"/>
    </source>
</evidence>
<gene>
    <name evidence="2" type="ORF">NBH00_08080</name>
</gene>
<name>A0ABY5DZY0_9ACTN</name>
<dbReference type="RefSeq" id="WP_254572825.1">
    <property type="nucleotide sequence ID" value="NZ_CP098502.1"/>
</dbReference>
<dbReference type="PANTHER" id="PTHR43244:SF2">
    <property type="entry name" value="CONSERVED HYPOTHETICAL ALANINE AND PROLINE-RICH PROTEIN"/>
    <property type="match status" value="1"/>
</dbReference>
<keyword evidence="3" id="KW-1185">Reference proteome</keyword>
<dbReference type="Proteomes" id="UP001056035">
    <property type="component" value="Chromosome"/>
</dbReference>
<dbReference type="PANTHER" id="PTHR43244">
    <property type="match status" value="1"/>
</dbReference>
<accession>A0ABY5DZY0</accession>
<dbReference type="InterPro" id="IPR036661">
    <property type="entry name" value="Luciferase-like_sf"/>
</dbReference>